<feature type="region of interest" description="Disordered" evidence="1">
    <location>
        <begin position="229"/>
        <end position="258"/>
    </location>
</feature>
<name>A0ABW2M1Z1_9FLAO</name>
<feature type="compositionally biased region" description="Polar residues" evidence="1">
    <location>
        <begin position="249"/>
        <end position="258"/>
    </location>
</feature>
<keyword evidence="3" id="KW-1185">Reference proteome</keyword>
<evidence type="ECO:0000313" key="3">
    <source>
        <dbReference type="Proteomes" id="UP001596550"/>
    </source>
</evidence>
<accession>A0ABW2M1Z1</accession>
<dbReference type="InterPro" id="IPR032871">
    <property type="entry name" value="AHH_dom_containing"/>
</dbReference>
<feature type="region of interest" description="Disordered" evidence="1">
    <location>
        <begin position="408"/>
        <end position="436"/>
    </location>
</feature>
<comment type="caution">
    <text evidence="2">The sequence shown here is derived from an EMBL/GenBank/DDBJ whole genome shotgun (WGS) entry which is preliminary data.</text>
</comment>
<sequence>MKAAKPVEIDNKSHQNQLKKQKQKEPVVVHQSEVEVGTQMQKPTSPTVVNGSVNLNGNLNLNGGTIAGAHDLQNIYGQGAEKNYGKLQESLTQTGDLNNPETKEIEKGYMATLNVDQARNYNDLKSGTYLPKTMQEQAAMVQSAKGNSETAASEMSESVASVEIQAVQNSIAASDMSAEFVLPAEQEDAVRTTPTSPKSDPNFNQAVGLVKNTAKAKRVHNTKEKAEIHANAAAAVPDGERKSKARGQQVEQLDQQKPGSFTAIGFKAKLKERIKNVNLPEKQGDADNFEKRNNINTVNGDIKKDVITSKNSVTGSIQAVAKKEPNEAEIAQRKSTTLPDPKIGSKVNIKATDAMPPKRGDSELSVPIAKSYKAVEQQFAKNNITDEQLANSNEPDFIDALNAKKAAKENAENAPKEFKNAENKKLEASKQTAQSKTNITMEGMHHSRKGLLDSVTNKQHKAGKEDTAKHKDVVEKLNTIYQETKKSVGEQLNDLETKVTQLFDDGAKKAKSAFEKEVTQKLEDYKAKRYGKWYSVDKYGERWEDFRNGKLPDEVDKFYKKGKENFITAMDTVIGQIAELVATRLNKAKASITSGRQKVVSFIKNLPADIKKAIKGDIDAIQGQFKELESSISDKESSLIDTLTTKYNNALKEVDELIAEIKKRNLGFLSTLEEKTLGVWKTIQEIKKTLTEILSGAVSAIMAIVADPIGFLSNLIDGVSQGFINFGTNIWTHLKTGFFAWLTGAMKNISFTMPEDVFSLKGIFSISTQMLGLTWTNIRSIGASVVGERAMKVLEGGFDMVMIVQRDGFAGLWEHVKDQFADIKNTVMDTIIDIIKTQAVQAGIKWVMGLLTPAGAFIKAAMAIIDIVKFFIQKASQIMELIKAFTDGVKAIASGNVGAVAKAIENALGKAIPVVIGFLASLAGLGGITDKVVGVVRKISKRIENAIVKFWNFVKVKAKGLLGKIGFGKGKVDKKDKTYKKEEDLRSTAEKQKDLDAGIKEGTSYLKQNKRFKKEDVDEKLKVLSTTHQLVELKLVVDKHEEIGEDLVHLHGKINPEKDGEKIKVEINEPEKKLAEGTEQKKFGILYSPSITNRNGTLKGTGTKLAKNLADDFPIGTRSDYQAHHIIATSTANKLDIMEAAAETGYDINRTQNGVYLPKTLELAERVGRPAHTGKHMDKYFNTVFDFLRNLQNEVIVAKSKNKPWTEEKLVYRIGVVENDLRGRLMDMKDPMKLQYNDRLKPTDPYPDRKTF</sequence>
<feature type="compositionally biased region" description="Basic and acidic residues" evidence="1">
    <location>
        <begin position="408"/>
        <end position="428"/>
    </location>
</feature>
<feature type="region of interest" description="Disordered" evidence="1">
    <location>
        <begin position="1"/>
        <end position="28"/>
    </location>
</feature>
<dbReference type="Pfam" id="PF14412">
    <property type="entry name" value="AHH"/>
    <property type="match status" value="1"/>
</dbReference>
<dbReference type="EMBL" id="JBHTCR010000015">
    <property type="protein sequence ID" value="MFC7348869.1"/>
    <property type="molecule type" value="Genomic_DNA"/>
</dbReference>
<evidence type="ECO:0000313" key="2">
    <source>
        <dbReference type="EMBL" id="MFC7348869.1"/>
    </source>
</evidence>
<proteinExistence type="predicted"/>
<evidence type="ECO:0000256" key="1">
    <source>
        <dbReference type="SAM" id="MobiDB-lite"/>
    </source>
</evidence>
<gene>
    <name evidence="2" type="ORF">ACFQO9_19295</name>
</gene>
<protein>
    <submittedName>
        <fullName evidence="2">AHH domain-containing protein</fullName>
    </submittedName>
</protein>
<reference evidence="3" key="1">
    <citation type="journal article" date="2019" name="Int. J. Syst. Evol. Microbiol.">
        <title>The Global Catalogue of Microorganisms (GCM) 10K type strain sequencing project: providing services to taxonomists for standard genome sequencing and annotation.</title>
        <authorList>
            <consortium name="The Broad Institute Genomics Platform"/>
            <consortium name="The Broad Institute Genome Sequencing Center for Infectious Disease"/>
            <person name="Wu L."/>
            <person name="Ma J."/>
        </authorList>
    </citation>
    <scope>NUCLEOTIDE SEQUENCE [LARGE SCALE GENOMIC DNA]</scope>
    <source>
        <strain evidence="3">CCUG 54781</strain>
    </source>
</reference>
<dbReference type="RefSeq" id="WP_378183419.1">
    <property type="nucleotide sequence ID" value="NZ_JBHTCR010000015.1"/>
</dbReference>
<organism evidence="2 3">
    <name type="scientific">Chryseobacterium zhengzhouense</name>
    <dbReference type="NCBI Taxonomy" id="1636086"/>
    <lineage>
        <taxon>Bacteria</taxon>
        <taxon>Pseudomonadati</taxon>
        <taxon>Bacteroidota</taxon>
        <taxon>Flavobacteriia</taxon>
        <taxon>Flavobacteriales</taxon>
        <taxon>Weeksellaceae</taxon>
        <taxon>Chryseobacterium group</taxon>
        <taxon>Chryseobacterium</taxon>
    </lineage>
</organism>
<feature type="compositionally biased region" description="Basic and acidic residues" evidence="1">
    <location>
        <begin position="1"/>
        <end position="13"/>
    </location>
</feature>
<dbReference type="Proteomes" id="UP001596550">
    <property type="component" value="Unassembled WGS sequence"/>
</dbReference>